<feature type="region of interest" description="Disordered" evidence="2">
    <location>
        <begin position="224"/>
        <end position="246"/>
    </location>
</feature>
<protein>
    <recommendedName>
        <fullName evidence="5">MORN repeat-containing protein</fullName>
    </recommendedName>
</protein>
<proteinExistence type="predicted"/>
<evidence type="ECO:0008006" key="5">
    <source>
        <dbReference type="Google" id="ProtNLM"/>
    </source>
</evidence>
<feature type="region of interest" description="Disordered" evidence="2">
    <location>
        <begin position="178"/>
        <end position="212"/>
    </location>
</feature>
<keyword evidence="1" id="KW-0677">Repeat</keyword>
<dbReference type="SUPFAM" id="SSF82185">
    <property type="entry name" value="Histone H3 K4-specific methyltransferase SET7/9 N-terminal domain"/>
    <property type="match status" value="3"/>
</dbReference>
<feature type="compositionally biased region" description="Basic and acidic residues" evidence="2">
    <location>
        <begin position="516"/>
        <end position="531"/>
    </location>
</feature>
<feature type="region of interest" description="Disordered" evidence="2">
    <location>
        <begin position="508"/>
        <end position="531"/>
    </location>
</feature>
<evidence type="ECO:0000256" key="2">
    <source>
        <dbReference type="SAM" id="MobiDB-lite"/>
    </source>
</evidence>
<keyword evidence="4" id="KW-1185">Reference proteome</keyword>
<dbReference type="PANTHER" id="PTHR23084">
    <property type="entry name" value="PHOSPHATIDYLINOSITOL-4-PHOSPHATE 5-KINASE RELATED"/>
    <property type="match status" value="1"/>
</dbReference>
<dbReference type="InterPro" id="IPR003409">
    <property type="entry name" value="MORN"/>
</dbReference>
<name>F4PWY5_CACFS</name>
<reference evidence="4" key="1">
    <citation type="journal article" date="2011" name="Genome Res.">
        <title>Phylogeny-wide analysis of social amoeba genomes highlights ancient origins for complex intercellular communication.</title>
        <authorList>
            <person name="Heidel A.J."/>
            <person name="Lawal H.M."/>
            <person name="Felder M."/>
            <person name="Schilde C."/>
            <person name="Helps N.R."/>
            <person name="Tunggal B."/>
            <person name="Rivero F."/>
            <person name="John U."/>
            <person name="Schleicher M."/>
            <person name="Eichinger L."/>
            <person name="Platzer M."/>
            <person name="Noegel A.A."/>
            <person name="Schaap P."/>
            <person name="Gloeckner G."/>
        </authorList>
    </citation>
    <scope>NUCLEOTIDE SEQUENCE [LARGE SCALE GENOMIC DNA]</scope>
    <source>
        <strain evidence="4">SH3</strain>
    </source>
</reference>
<feature type="compositionally biased region" description="Basic and acidic residues" evidence="2">
    <location>
        <begin position="191"/>
        <end position="212"/>
    </location>
</feature>
<gene>
    <name evidence="3" type="ORF">DFA_06889</name>
</gene>
<dbReference type="PANTHER" id="PTHR23084:SF263">
    <property type="entry name" value="MORN REPEAT-CONTAINING PROTEIN 1"/>
    <property type="match status" value="1"/>
</dbReference>
<accession>F4PWY5</accession>
<dbReference type="RefSeq" id="XP_004358134.1">
    <property type="nucleotide sequence ID" value="XM_004358077.1"/>
</dbReference>
<dbReference type="OrthoDB" id="18857at2759"/>
<dbReference type="STRING" id="1054147.F4PWY5"/>
<evidence type="ECO:0000256" key="1">
    <source>
        <dbReference type="ARBA" id="ARBA00022737"/>
    </source>
</evidence>
<organism evidence="3 4">
    <name type="scientific">Cavenderia fasciculata</name>
    <name type="common">Slime mold</name>
    <name type="synonym">Dictyostelium fasciculatum</name>
    <dbReference type="NCBI Taxonomy" id="261658"/>
    <lineage>
        <taxon>Eukaryota</taxon>
        <taxon>Amoebozoa</taxon>
        <taxon>Evosea</taxon>
        <taxon>Eumycetozoa</taxon>
        <taxon>Dictyostelia</taxon>
        <taxon>Acytosteliales</taxon>
        <taxon>Cavenderiaceae</taxon>
        <taxon>Cavenderia</taxon>
    </lineage>
</organism>
<dbReference type="OMA" id="EANGCKY"/>
<dbReference type="AlphaFoldDB" id="F4PWY5"/>
<dbReference type="Proteomes" id="UP000007797">
    <property type="component" value="Unassembled WGS sequence"/>
</dbReference>
<dbReference type="Pfam" id="PF02493">
    <property type="entry name" value="MORN"/>
    <property type="match status" value="7"/>
</dbReference>
<dbReference type="EMBL" id="GL883013">
    <property type="protein sequence ID" value="EGG19788.1"/>
    <property type="molecule type" value="Genomic_DNA"/>
</dbReference>
<sequence length="531" mass="59791">MMQMMFSRSTCVAAATNTVARQVYRRASSSLSLPLIGGSLSSSSSSSSSSPFYYSTFQNNNRIINNNVNNNNNTIRYYSTTGTTSEDIKEAEIIYKYRVEKSDKRFNITTLEEFRGLKPSDRLVELYKIKIPSVEKMRDDILSTYQAEKEARNQAFLEHLPHLKDMFKLAQQTSEQFKQLSQDIASSRGIPSEKQEEEKEKEKETNDSGRAEYVEITGKHGEVTSKRGTKYKGGLSDTGVPQGPGEYETASGEVYVGEFVDGKRHGAGRFIWADGSSYDGFWANDQMEGLGVYQRRDGLSHDGEWKNGKRHGYGVHLTKELEIRGEWVNDNLVRGHEVRKDVQLEYNGEFLGDDWHGKGRVAYTDGTIFEGVHKNGLRHGPGRLVSTKQVFECTWVDGVPTGNGRWFSNDMLVEGHWEDGDCVKGFVVKQGFGVYEGELRNLCPWGHGQELQDDGSMYNGDFVDGYRHGFGTSRWGDGIYQGGWDHGEHAGLGRIIFANGKGYEGYFSSTNAPKEQNQEDPRQIDLNKESL</sequence>
<evidence type="ECO:0000313" key="4">
    <source>
        <dbReference type="Proteomes" id="UP000007797"/>
    </source>
</evidence>
<dbReference type="GeneID" id="14872024"/>
<evidence type="ECO:0000313" key="3">
    <source>
        <dbReference type="EMBL" id="EGG19788.1"/>
    </source>
</evidence>
<dbReference type="Gene3D" id="2.20.110.10">
    <property type="entry name" value="Histone H3 K4-specific methyltransferase SET7/9 N-terminal domain"/>
    <property type="match status" value="2"/>
</dbReference>
<dbReference type="SMART" id="SM00698">
    <property type="entry name" value="MORN"/>
    <property type="match status" value="7"/>
</dbReference>
<dbReference type="KEGG" id="dfa:DFA_06889"/>